<name>A0ABS4JDA2_9BACL</name>
<evidence type="ECO:0000313" key="4">
    <source>
        <dbReference type="Proteomes" id="UP001519288"/>
    </source>
</evidence>
<dbReference type="InterPro" id="IPR015168">
    <property type="entry name" value="SsuA/THI5"/>
</dbReference>
<evidence type="ECO:0000256" key="1">
    <source>
        <dbReference type="SAM" id="SignalP"/>
    </source>
</evidence>
<comment type="caution">
    <text evidence="3">The sequence shown here is derived from an EMBL/GenBank/DDBJ whole genome shotgun (WGS) entry which is preliminary data.</text>
</comment>
<dbReference type="Gene3D" id="3.40.190.10">
    <property type="entry name" value="Periplasmic binding protein-like II"/>
    <property type="match status" value="2"/>
</dbReference>
<dbReference type="SUPFAM" id="SSF53850">
    <property type="entry name" value="Periplasmic binding protein-like II"/>
    <property type="match status" value="1"/>
</dbReference>
<reference evidence="3 4" key="1">
    <citation type="submission" date="2021-03" db="EMBL/GenBank/DDBJ databases">
        <title>Genomic Encyclopedia of Type Strains, Phase IV (KMG-IV): sequencing the most valuable type-strain genomes for metagenomic binning, comparative biology and taxonomic classification.</title>
        <authorList>
            <person name="Goeker M."/>
        </authorList>
    </citation>
    <scope>NUCLEOTIDE SEQUENCE [LARGE SCALE GENOMIC DNA]</scope>
    <source>
        <strain evidence="3 4">DSM 26806</strain>
    </source>
</reference>
<gene>
    <name evidence="3" type="ORF">J2Z69_000669</name>
</gene>
<organism evidence="3 4">
    <name type="scientific">Paenibacillus shirakamiensis</name>
    <dbReference type="NCBI Taxonomy" id="1265935"/>
    <lineage>
        <taxon>Bacteria</taxon>
        <taxon>Bacillati</taxon>
        <taxon>Bacillota</taxon>
        <taxon>Bacilli</taxon>
        <taxon>Bacillales</taxon>
        <taxon>Paenibacillaceae</taxon>
        <taxon>Paenibacillus</taxon>
    </lineage>
</organism>
<feature type="domain" description="SsuA/THI5-like" evidence="2">
    <location>
        <begin position="56"/>
        <end position="262"/>
    </location>
</feature>
<keyword evidence="4" id="KW-1185">Reference proteome</keyword>
<dbReference type="RefSeq" id="WP_209859106.1">
    <property type="nucleotide sequence ID" value="NZ_JAGGLD010000001.1"/>
</dbReference>
<proteinExistence type="predicted"/>
<accession>A0ABS4JDA2</accession>
<evidence type="ECO:0000313" key="3">
    <source>
        <dbReference type="EMBL" id="MBP1999650.1"/>
    </source>
</evidence>
<dbReference type="PROSITE" id="PS51257">
    <property type="entry name" value="PROKAR_LIPOPROTEIN"/>
    <property type="match status" value="1"/>
</dbReference>
<feature type="signal peptide" evidence="1">
    <location>
        <begin position="1"/>
        <end position="24"/>
    </location>
</feature>
<dbReference type="Pfam" id="PF09084">
    <property type="entry name" value="NMT1"/>
    <property type="match status" value="1"/>
</dbReference>
<dbReference type="PANTHER" id="PTHR30024">
    <property type="entry name" value="ALIPHATIC SULFONATES-BINDING PROTEIN-RELATED"/>
    <property type="match status" value="1"/>
</dbReference>
<dbReference type="Proteomes" id="UP001519288">
    <property type="component" value="Unassembled WGS sequence"/>
</dbReference>
<evidence type="ECO:0000259" key="2">
    <source>
        <dbReference type="Pfam" id="PF09084"/>
    </source>
</evidence>
<protein>
    <submittedName>
        <fullName evidence="3">NitT/TauT family transport system substrate-binding protein</fullName>
    </submittedName>
</protein>
<sequence length="339" mass="37023">MLKAERKSLFILLTVLFVLSSMLAACGNSTGKVADAKAGAIPIKIADISSNPVFRVAIHQGLFAKHGIDAQIVTFGTPAEGINSLFIKQTDIAYGADFPVLNAASKGDYSIIAATGSNTDLNASEWKLYVRDEIQKPEDLQGKKLSSLRGTFIPYLWDVFLAEHHVDIKNTTLVGQGAFDESYVALKKGEVDAVWVFGSALTSRFQGIRGVHELTDMSKTPVRIGGALIAPNSLIKEHPNAVSGFIQAIDESSAYIQAHPQEVADLLYKEVKQPKEATLKDLPKNVWEVGFTQQSVDSLSKQKKYMVEHGIIKKDFDLKTKISLDAVTSALPDRVTYQK</sequence>
<feature type="chain" id="PRO_5045088783" evidence="1">
    <location>
        <begin position="25"/>
        <end position="339"/>
    </location>
</feature>
<keyword evidence="1" id="KW-0732">Signal</keyword>
<dbReference type="EMBL" id="JAGGLD010000001">
    <property type="protein sequence ID" value="MBP1999650.1"/>
    <property type="molecule type" value="Genomic_DNA"/>
</dbReference>